<evidence type="ECO:0000313" key="2">
    <source>
        <dbReference type="EMBL" id="KAJ3562048.1"/>
    </source>
</evidence>
<organism evidence="2 3">
    <name type="scientific">Xylaria arbuscula</name>
    <dbReference type="NCBI Taxonomy" id="114810"/>
    <lineage>
        <taxon>Eukaryota</taxon>
        <taxon>Fungi</taxon>
        <taxon>Dikarya</taxon>
        <taxon>Ascomycota</taxon>
        <taxon>Pezizomycotina</taxon>
        <taxon>Sordariomycetes</taxon>
        <taxon>Xylariomycetidae</taxon>
        <taxon>Xylariales</taxon>
        <taxon>Xylariaceae</taxon>
        <taxon>Xylaria</taxon>
    </lineage>
</organism>
<reference evidence="2" key="1">
    <citation type="submission" date="2022-07" db="EMBL/GenBank/DDBJ databases">
        <title>Genome Sequence of Xylaria arbuscula.</title>
        <authorList>
            <person name="Buettner E."/>
        </authorList>
    </citation>
    <scope>NUCLEOTIDE SEQUENCE</scope>
    <source>
        <strain evidence="2">VT107</strain>
    </source>
</reference>
<feature type="region of interest" description="Disordered" evidence="1">
    <location>
        <begin position="1"/>
        <end position="79"/>
    </location>
</feature>
<feature type="compositionally biased region" description="Basic residues" evidence="1">
    <location>
        <begin position="128"/>
        <end position="141"/>
    </location>
</feature>
<dbReference type="EMBL" id="JANPWZ010001964">
    <property type="protein sequence ID" value="KAJ3562048.1"/>
    <property type="molecule type" value="Genomic_DNA"/>
</dbReference>
<gene>
    <name evidence="2" type="ORF">NPX13_g8713</name>
</gene>
<keyword evidence="3" id="KW-1185">Reference proteome</keyword>
<dbReference type="AlphaFoldDB" id="A0A9W8N852"/>
<comment type="caution">
    <text evidence="2">The sequence shown here is derived from an EMBL/GenBank/DDBJ whole genome shotgun (WGS) entry which is preliminary data.</text>
</comment>
<proteinExistence type="predicted"/>
<dbReference type="VEuPathDB" id="FungiDB:F4678DRAFT_415816"/>
<accession>A0A9W8N852</accession>
<feature type="compositionally biased region" description="Polar residues" evidence="1">
    <location>
        <begin position="19"/>
        <end position="29"/>
    </location>
</feature>
<dbReference type="Proteomes" id="UP001148614">
    <property type="component" value="Unassembled WGS sequence"/>
</dbReference>
<evidence type="ECO:0000313" key="3">
    <source>
        <dbReference type="Proteomes" id="UP001148614"/>
    </source>
</evidence>
<feature type="region of interest" description="Disordered" evidence="1">
    <location>
        <begin position="125"/>
        <end position="151"/>
    </location>
</feature>
<evidence type="ECO:0000256" key="1">
    <source>
        <dbReference type="SAM" id="MobiDB-lite"/>
    </source>
</evidence>
<name>A0A9W8N852_9PEZI</name>
<protein>
    <submittedName>
        <fullName evidence="2">Uncharacterized protein</fullName>
    </submittedName>
</protein>
<feature type="compositionally biased region" description="Basic and acidic residues" evidence="1">
    <location>
        <begin position="36"/>
        <end position="46"/>
    </location>
</feature>
<feature type="compositionally biased region" description="Polar residues" evidence="1">
    <location>
        <begin position="61"/>
        <end position="79"/>
    </location>
</feature>
<sequence length="344" mass="38875">MAPNIAPEDGRKPPPRPRTATNYTPTHIRTVTPHETLGHLRNERQKPVPTRVHSVSRDRLTSPSQARPGTPNTMKNSFISSAKTTRTALSAAHKGILEKMKPAVGIAVEASKKAALTTANRILSSRKETKKAKKDKKKVQRRGSFSSTDSEASSVSLYRRRKLPKLRIPDINVAVTEALNSACSTDTQESENFRLLEISPTSRELKDLWLDEEYSPEICAEFHNMLSARRRVRKGKKFGAIVQRYCSARSTWRDSWVARAGNDNVRDRWMLKGLTEALQEQKDLAVKLVQQDPNRYPELQPVSEPGKTLNLWWQHKSTVPVREKGWMPCQYTVNSSSASIPFKI</sequence>